<evidence type="ECO:0000259" key="4">
    <source>
        <dbReference type="PROSITE" id="PS50949"/>
    </source>
</evidence>
<dbReference type="AlphaFoldDB" id="A0A7W6HSW4"/>
<organism evidence="5 6">
    <name type="scientific">Allorhizobium taibaishanense</name>
    <dbReference type="NCBI Taxonomy" id="887144"/>
    <lineage>
        <taxon>Bacteria</taxon>
        <taxon>Pseudomonadati</taxon>
        <taxon>Pseudomonadota</taxon>
        <taxon>Alphaproteobacteria</taxon>
        <taxon>Hyphomicrobiales</taxon>
        <taxon>Rhizobiaceae</taxon>
        <taxon>Rhizobium/Agrobacterium group</taxon>
        <taxon>Allorhizobium</taxon>
    </lineage>
</organism>
<keyword evidence="3" id="KW-0804">Transcription</keyword>
<dbReference type="InterPro" id="IPR008920">
    <property type="entry name" value="TF_FadR/GntR_C"/>
</dbReference>
<dbReference type="SMART" id="SM00345">
    <property type="entry name" value="HTH_GNTR"/>
    <property type="match status" value="1"/>
</dbReference>
<keyword evidence="2 5" id="KW-0238">DNA-binding</keyword>
<comment type="caution">
    <text evidence="5">The sequence shown here is derived from an EMBL/GenBank/DDBJ whole genome shotgun (WGS) entry which is preliminary data.</text>
</comment>
<evidence type="ECO:0000313" key="6">
    <source>
        <dbReference type="Proteomes" id="UP000544107"/>
    </source>
</evidence>
<keyword evidence="1" id="KW-0805">Transcription regulation</keyword>
<dbReference type="InterPro" id="IPR000524">
    <property type="entry name" value="Tscrpt_reg_HTH_GntR"/>
</dbReference>
<dbReference type="Pfam" id="PF07729">
    <property type="entry name" value="FCD"/>
    <property type="match status" value="1"/>
</dbReference>
<dbReference type="PANTHER" id="PTHR43537:SF5">
    <property type="entry name" value="UXU OPERON TRANSCRIPTIONAL REGULATOR"/>
    <property type="match status" value="1"/>
</dbReference>
<dbReference type="Pfam" id="PF00392">
    <property type="entry name" value="GntR"/>
    <property type="match status" value="1"/>
</dbReference>
<name>A0A7W6HSW4_9HYPH</name>
<dbReference type="InterPro" id="IPR036388">
    <property type="entry name" value="WH-like_DNA-bd_sf"/>
</dbReference>
<dbReference type="Gene3D" id="1.10.10.10">
    <property type="entry name" value="Winged helix-like DNA-binding domain superfamily/Winged helix DNA-binding domain"/>
    <property type="match status" value="1"/>
</dbReference>
<accession>A0A7W6HSW4</accession>
<dbReference type="InterPro" id="IPR036390">
    <property type="entry name" value="WH_DNA-bd_sf"/>
</dbReference>
<dbReference type="InterPro" id="IPR011711">
    <property type="entry name" value="GntR_C"/>
</dbReference>
<evidence type="ECO:0000313" key="5">
    <source>
        <dbReference type="EMBL" id="MBB4010558.1"/>
    </source>
</evidence>
<evidence type="ECO:0000256" key="3">
    <source>
        <dbReference type="ARBA" id="ARBA00023163"/>
    </source>
</evidence>
<reference evidence="5 6" key="1">
    <citation type="submission" date="2020-08" db="EMBL/GenBank/DDBJ databases">
        <title>Genomic Encyclopedia of Type Strains, Phase IV (KMG-IV): sequencing the most valuable type-strain genomes for metagenomic binning, comparative biology and taxonomic classification.</title>
        <authorList>
            <person name="Goeker M."/>
        </authorList>
    </citation>
    <scope>NUCLEOTIDE SEQUENCE [LARGE SCALE GENOMIC DNA]</scope>
    <source>
        <strain evidence="5 6">DSM 100021</strain>
    </source>
</reference>
<evidence type="ECO:0000256" key="2">
    <source>
        <dbReference type="ARBA" id="ARBA00023125"/>
    </source>
</evidence>
<dbReference type="SUPFAM" id="SSF48008">
    <property type="entry name" value="GntR ligand-binding domain-like"/>
    <property type="match status" value="1"/>
</dbReference>
<dbReference type="GO" id="GO:0003677">
    <property type="term" value="F:DNA binding"/>
    <property type="evidence" value="ECO:0007669"/>
    <property type="project" value="UniProtKB-KW"/>
</dbReference>
<dbReference type="SMART" id="SM00895">
    <property type="entry name" value="FCD"/>
    <property type="match status" value="1"/>
</dbReference>
<dbReference type="SUPFAM" id="SSF46785">
    <property type="entry name" value="Winged helix' DNA-binding domain"/>
    <property type="match status" value="1"/>
</dbReference>
<gene>
    <name evidence="5" type="ORF">GGQ71_004859</name>
</gene>
<dbReference type="PROSITE" id="PS50949">
    <property type="entry name" value="HTH_GNTR"/>
    <property type="match status" value="1"/>
</dbReference>
<dbReference type="RefSeq" id="WP_234801689.1">
    <property type="nucleotide sequence ID" value="NZ_JACIED010000009.1"/>
</dbReference>
<dbReference type="PRINTS" id="PR00035">
    <property type="entry name" value="HTHGNTR"/>
</dbReference>
<dbReference type="GO" id="GO:0003700">
    <property type="term" value="F:DNA-binding transcription factor activity"/>
    <property type="evidence" value="ECO:0007669"/>
    <property type="project" value="InterPro"/>
</dbReference>
<proteinExistence type="predicted"/>
<dbReference type="EMBL" id="JACIED010000009">
    <property type="protein sequence ID" value="MBB4010558.1"/>
    <property type="molecule type" value="Genomic_DNA"/>
</dbReference>
<sequence>MAALMFTPQKKERLGDKLYGQILQQIVSGVLREGDRLPSENQMCQSFNVSRPVVRQALVRLQADGLVASRQGAGTFVQKRPPEGLTRFAEPSDVSEMLRCLELRMAVESQAAALAALRRTSSELKDIENALSAIEAEMKTGNLPVSADFAFHYAVAAASGNVLFPQVLQTLNDLIERGMTVALSLTREGTPERARRVFDEHYAIFQAIERRDVQSAELAMRYHLDRLRQRVTDSHRDR</sequence>
<protein>
    <submittedName>
        <fullName evidence="5">DNA-binding FadR family transcriptional regulator</fullName>
    </submittedName>
</protein>
<evidence type="ECO:0000256" key="1">
    <source>
        <dbReference type="ARBA" id="ARBA00023015"/>
    </source>
</evidence>
<feature type="domain" description="HTH gntR-type" evidence="4">
    <location>
        <begin position="12"/>
        <end position="80"/>
    </location>
</feature>
<dbReference type="PANTHER" id="PTHR43537">
    <property type="entry name" value="TRANSCRIPTIONAL REGULATOR, GNTR FAMILY"/>
    <property type="match status" value="1"/>
</dbReference>
<dbReference type="Proteomes" id="UP000544107">
    <property type="component" value="Unassembled WGS sequence"/>
</dbReference>
<dbReference type="CDD" id="cd07377">
    <property type="entry name" value="WHTH_GntR"/>
    <property type="match status" value="1"/>
</dbReference>
<dbReference type="Gene3D" id="1.20.120.530">
    <property type="entry name" value="GntR ligand-binding domain-like"/>
    <property type="match status" value="1"/>
</dbReference>